<dbReference type="Gene3D" id="3.40.50.450">
    <property type="match status" value="1"/>
</dbReference>
<dbReference type="SUPFAM" id="SSF102405">
    <property type="entry name" value="MCP/YpsA-like"/>
    <property type="match status" value="1"/>
</dbReference>
<evidence type="ECO:0000256" key="5">
    <source>
        <dbReference type="ARBA" id="ARBA00047718"/>
    </source>
</evidence>
<organism evidence="7 8">
    <name type="scientific">Salix udensis</name>
    <dbReference type="NCBI Taxonomy" id="889485"/>
    <lineage>
        <taxon>Eukaryota</taxon>
        <taxon>Viridiplantae</taxon>
        <taxon>Streptophyta</taxon>
        <taxon>Embryophyta</taxon>
        <taxon>Tracheophyta</taxon>
        <taxon>Spermatophyta</taxon>
        <taxon>Magnoliopsida</taxon>
        <taxon>eudicotyledons</taxon>
        <taxon>Gunneridae</taxon>
        <taxon>Pentapetalae</taxon>
        <taxon>rosids</taxon>
        <taxon>fabids</taxon>
        <taxon>Malpighiales</taxon>
        <taxon>Salicaceae</taxon>
        <taxon>Saliceae</taxon>
        <taxon>Salix</taxon>
    </lineage>
</organism>
<evidence type="ECO:0000256" key="2">
    <source>
        <dbReference type="ARBA" id="ARBA00012205"/>
    </source>
</evidence>
<proteinExistence type="inferred from homology"/>
<dbReference type="InterPro" id="IPR031100">
    <property type="entry name" value="LOG_fam"/>
</dbReference>
<evidence type="ECO:0000256" key="3">
    <source>
        <dbReference type="ARBA" id="ARBA00022712"/>
    </source>
</evidence>
<keyword evidence="3" id="KW-0203">Cytokinin biosynthesis</keyword>
<protein>
    <recommendedName>
        <fullName evidence="2">cytokinin riboside 5'-monophosphate phosphoribohydrolase</fullName>
        <ecNumber evidence="2">3.2.2.n1</ecNumber>
    </recommendedName>
</protein>
<name>A0AAD6PFQ0_9ROSI</name>
<dbReference type="GO" id="GO:0005829">
    <property type="term" value="C:cytosol"/>
    <property type="evidence" value="ECO:0007669"/>
    <property type="project" value="TreeGrafter"/>
</dbReference>
<comment type="function">
    <text evidence="4">Cytokinin-activating enzyme working in the direct activation pathway. Phosphoribohydrolase that converts inactive cytokinin nucleotides to the biologically active free-base forms.</text>
</comment>
<dbReference type="PANTHER" id="PTHR31223:SF56">
    <property type="entry name" value="CYTOKININ RIBOSIDE 5'-MONOPHOSPHATE PHOSPHORIBOHYDROLASE"/>
    <property type="match status" value="1"/>
</dbReference>
<keyword evidence="8" id="KW-1185">Reference proteome</keyword>
<dbReference type="Pfam" id="PF03641">
    <property type="entry name" value="Lysine_decarbox"/>
    <property type="match status" value="1"/>
</dbReference>
<dbReference type="Proteomes" id="UP001162972">
    <property type="component" value="Chromosome 1"/>
</dbReference>
<comment type="catalytic activity">
    <reaction evidence="6">
        <text>9-ribosyl-trans-zeatin 5'-phosphate + H2O = trans-zeatin + D-ribose 5-phosphate</text>
        <dbReference type="Rhea" id="RHEA:48564"/>
        <dbReference type="ChEBI" id="CHEBI:15377"/>
        <dbReference type="ChEBI" id="CHEBI:16522"/>
        <dbReference type="ChEBI" id="CHEBI:78346"/>
        <dbReference type="ChEBI" id="CHEBI:87947"/>
        <dbReference type="EC" id="3.2.2.n1"/>
    </reaction>
</comment>
<evidence type="ECO:0000256" key="4">
    <source>
        <dbReference type="ARBA" id="ARBA00024884"/>
    </source>
</evidence>
<dbReference type="GO" id="GO:0009691">
    <property type="term" value="P:cytokinin biosynthetic process"/>
    <property type="evidence" value="ECO:0007669"/>
    <property type="project" value="UniProtKB-KW"/>
</dbReference>
<gene>
    <name evidence="7" type="ORF">OIU84_023354</name>
</gene>
<dbReference type="GO" id="GO:0005634">
    <property type="term" value="C:nucleus"/>
    <property type="evidence" value="ECO:0007669"/>
    <property type="project" value="TreeGrafter"/>
</dbReference>
<dbReference type="EMBL" id="JAPFFJ010000005">
    <property type="protein sequence ID" value="KAJ6427931.1"/>
    <property type="molecule type" value="Genomic_DNA"/>
</dbReference>
<accession>A0AAD6PFQ0</accession>
<comment type="similarity">
    <text evidence="1">Belongs to the LOG family.</text>
</comment>
<dbReference type="EC" id="3.2.2.n1" evidence="2"/>
<evidence type="ECO:0000313" key="7">
    <source>
        <dbReference type="EMBL" id="KAJ6427931.1"/>
    </source>
</evidence>
<dbReference type="AlphaFoldDB" id="A0AAD6PFQ0"/>
<dbReference type="GO" id="GO:0016799">
    <property type="term" value="F:hydrolase activity, hydrolyzing N-glycosyl compounds"/>
    <property type="evidence" value="ECO:0007669"/>
    <property type="project" value="TreeGrafter"/>
</dbReference>
<evidence type="ECO:0000313" key="8">
    <source>
        <dbReference type="Proteomes" id="UP001162972"/>
    </source>
</evidence>
<dbReference type="PANTHER" id="PTHR31223">
    <property type="entry name" value="LOG FAMILY PROTEIN YJL055W"/>
    <property type="match status" value="1"/>
</dbReference>
<evidence type="ECO:0000256" key="1">
    <source>
        <dbReference type="ARBA" id="ARBA00006763"/>
    </source>
</evidence>
<sequence length="74" mass="8421">MQVGLLNVDGYYDSLLELFDKSVEEGFINPSARNIVISANTARELIQRMEDYIPVHEHVTSSQSWNAEECNADF</sequence>
<comment type="catalytic activity">
    <reaction evidence="5">
        <text>N(6)-(dimethylallyl)adenosine 5'-phosphate + H2O = N(6)-dimethylallyladenine + D-ribose 5-phosphate</text>
        <dbReference type="Rhea" id="RHEA:48560"/>
        <dbReference type="ChEBI" id="CHEBI:15377"/>
        <dbReference type="ChEBI" id="CHEBI:17660"/>
        <dbReference type="ChEBI" id="CHEBI:57526"/>
        <dbReference type="ChEBI" id="CHEBI:78346"/>
        <dbReference type="EC" id="3.2.2.n1"/>
    </reaction>
</comment>
<reference evidence="7 8" key="1">
    <citation type="journal article" date="2023" name="Int. J. Mol. Sci.">
        <title>De Novo Assembly and Annotation of 11 Diverse Shrub Willow (Salix) Genomes Reveals Novel Gene Organization in Sex-Linked Regions.</title>
        <authorList>
            <person name="Hyden B."/>
            <person name="Feng K."/>
            <person name="Yates T.B."/>
            <person name="Jawdy S."/>
            <person name="Cereghino C."/>
            <person name="Smart L.B."/>
            <person name="Muchero W."/>
        </authorList>
    </citation>
    <scope>NUCLEOTIDE SEQUENCE [LARGE SCALE GENOMIC DNA]</scope>
    <source>
        <tissue evidence="7">Shoot tip</tissue>
    </source>
</reference>
<comment type="caution">
    <text evidence="7">The sequence shown here is derived from an EMBL/GenBank/DDBJ whole genome shotgun (WGS) entry which is preliminary data.</text>
</comment>
<evidence type="ECO:0000256" key="6">
    <source>
        <dbReference type="ARBA" id="ARBA00049153"/>
    </source>
</evidence>